<dbReference type="RefSeq" id="WP_317786535.1">
    <property type="nucleotide sequence ID" value="NZ_AP028461.1"/>
</dbReference>
<comment type="caution">
    <text evidence="2">The sequence shown here is derived from an EMBL/GenBank/DDBJ whole genome shotgun (WGS) entry which is preliminary data.</text>
</comment>
<dbReference type="Proteomes" id="UP001597183">
    <property type="component" value="Unassembled WGS sequence"/>
</dbReference>
<keyword evidence="1" id="KW-0812">Transmembrane</keyword>
<accession>A0ABW4A7A0</accession>
<evidence type="ECO:0000256" key="1">
    <source>
        <dbReference type="SAM" id="Phobius"/>
    </source>
</evidence>
<protein>
    <submittedName>
        <fullName evidence="2">Uncharacterized protein</fullName>
    </submittedName>
</protein>
<reference evidence="3" key="1">
    <citation type="journal article" date="2019" name="Int. J. Syst. Evol. Microbiol.">
        <title>The Global Catalogue of Microorganisms (GCM) 10K type strain sequencing project: providing services to taxonomists for standard genome sequencing and annotation.</title>
        <authorList>
            <consortium name="The Broad Institute Genomics Platform"/>
            <consortium name="The Broad Institute Genome Sequencing Center for Infectious Disease"/>
            <person name="Wu L."/>
            <person name="Ma J."/>
        </authorList>
    </citation>
    <scope>NUCLEOTIDE SEQUENCE [LARGE SCALE GENOMIC DNA]</scope>
    <source>
        <strain evidence="3">CCM 7526</strain>
    </source>
</reference>
<keyword evidence="1" id="KW-0472">Membrane</keyword>
<gene>
    <name evidence="2" type="ORF">ACFQ5G_12585</name>
</gene>
<organism evidence="2 3">
    <name type="scientific">Actinoplanes sichuanensis</name>
    <dbReference type="NCBI Taxonomy" id="512349"/>
    <lineage>
        <taxon>Bacteria</taxon>
        <taxon>Bacillati</taxon>
        <taxon>Actinomycetota</taxon>
        <taxon>Actinomycetes</taxon>
        <taxon>Micromonosporales</taxon>
        <taxon>Micromonosporaceae</taxon>
        <taxon>Actinoplanes</taxon>
    </lineage>
</organism>
<keyword evidence="3" id="KW-1185">Reference proteome</keyword>
<feature type="transmembrane region" description="Helical" evidence="1">
    <location>
        <begin position="12"/>
        <end position="45"/>
    </location>
</feature>
<evidence type="ECO:0000313" key="2">
    <source>
        <dbReference type="EMBL" id="MFD1366183.1"/>
    </source>
</evidence>
<keyword evidence="1" id="KW-1133">Transmembrane helix</keyword>
<evidence type="ECO:0000313" key="3">
    <source>
        <dbReference type="Proteomes" id="UP001597183"/>
    </source>
</evidence>
<dbReference type="EMBL" id="JBHTMK010000016">
    <property type="protein sequence ID" value="MFD1366183.1"/>
    <property type="molecule type" value="Genomic_DNA"/>
</dbReference>
<proteinExistence type="predicted"/>
<sequence>MTSHRAPETLWAYIGGWIIDGLIGLFIGITLALLGLLATLWVMALSGHAW</sequence>
<name>A0ABW4A7A0_9ACTN</name>